<dbReference type="Pfam" id="PF00270">
    <property type="entry name" value="DEAD"/>
    <property type="match status" value="1"/>
</dbReference>
<feature type="domain" description="Helicase C-terminal" evidence="14">
    <location>
        <begin position="477"/>
        <end position="644"/>
    </location>
</feature>
<dbReference type="Gene3D" id="3.40.50.300">
    <property type="entry name" value="P-loop containing nucleotide triphosphate hydrolases"/>
    <property type="match status" value="2"/>
</dbReference>
<dbReference type="GO" id="GO:0005524">
    <property type="term" value="F:ATP binding"/>
    <property type="evidence" value="ECO:0007669"/>
    <property type="project" value="UniProtKB-UniRule"/>
</dbReference>
<evidence type="ECO:0000256" key="7">
    <source>
        <dbReference type="ARBA" id="ARBA00022833"/>
    </source>
</evidence>
<evidence type="ECO:0000256" key="9">
    <source>
        <dbReference type="ARBA" id="ARBA00023125"/>
    </source>
</evidence>
<feature type="binding site" evidence="12">
    <location>
        <position position="485"/>
    </location>
    <ligand>
        <name>Zn(2+)</name>
        <dbReference type="ChEBI" id="CHEBI:29105"/>
        <label>1</label>
    </ligand>
</feature>
<dbReference type="InterPro" id="IPR011545">
    <property type="entry name" value="DEAD/DEAH_box_helicase_dom"/>
</dbReference>
<evidence type="ECO:0000256" key="10">
    <source>
        <dbReference type="ARBA" id="ARBA00023235"/>
    </source>
</evidence>
<keyword evidence="2 12" id="KW-0235">DNA replication</keyword>
<evidence type="ECO:0000256" key="5">
    <source>
        <dbReference type="ARBA" id="ARBA00022801"/>
    </source>
</evidence>
<dbReference type="InterPro" id="IPR040498">
    <property type="entry name" value="PriA_CRR"/>
</dbReference>
<dbReference type="GO" id="GO:1990077">
    <property type="term" value="C:primosome complex"/>
    <property type="evidence" value="ECO:0007669"/>
    <property type="project" value="UniProtKB-UniRule"/>
</dbReference>
<keyword evidence="1 12" id="KW-0639">Primosome</keyword>
<dbReference type="AlphaFoldDB" id="B0N7J3"/>
<dbReference type="SUPFAM" id="SSF52540">
    <property type="entry name" value="P-loop containing nucleoside triphosphate hydrolases"/>
    <property type="match status" value="2"/>
</dbReference>
<dbReference type="GO" id="GO:0003677">
    <property type="term" value="F:DNA binding"/>
    <property type="evidence" value="ECO:0007669"/>
    <property type="project" value="UniProtKB-UniRule"/>
</dbReference>
<dbReference type="InterPro" id="IPR027417">
    <property type="entry name" value="P-loop_NTPase"/>
</dbReference>
<dbReference type="GO" id="GO:0006270">
    <property type="term" value="P:DNA replication initiation"/>
    <property type="evidence" value="ECO:0007669"/>
    <property type="project" value="TreeGrafter"/>
</dbReference>
<dbReference type="SMART" id="SM00487">
    <property type="entry name" value="DEXDc"/>
    <property type="match status" value="1"/>
</dbReference>
<evidence type="ECO:0000256" key="2">
    <source>
        <dbReference type="ARBA" id="ARBA00022705"/>
    </source>
</evidence>
<dbReference type="GO" id="GO:0006302">
    <property type="term" value="P:double-strand break repair"/>
    <property type="evidence" value="ECO:0007669"/>
    <property type="project" value="InterPro"/>
</dbReference>
<evidence type="ECO:0000256" key="11">
    <source>
        <dbReference type="ARBA" id="ARBA00048988"/>
    </source>
</evidence>
<dbReference type="Proteomes" id="UP000005798">
    <property type="component" value="Unassembled WGS sequence"/>
</dbReference>
<feature type="binding site" evidence="12">
    <location>
        <position position="454"/>
    </location>
    <ligand>
        <name>Zn(2+)</name>
        <dbReference type="ChEBI" id="CHEBI:29105"/>
        <label>2</label>
    </ligand>
</feature>
<evidence type="ECO:0000259" key="14">
    <source>
        <dbReference type="PROSITE" id="PS51194"/>
    </source>
</evidence>
<dbReference type="InterPro" id="IPR041222">
    <property type="entry name" value="PriA_3primeBD"/>
</dbReference>
<protein>
    <recommendedName>
        <fullName evidence="12">Replication restart protein PriA</fullName>
    </recommendedName>
    <alternativeName>
        <fullName evidence="12">ATP-dependent DNA helicase PriA</fullName>
        <ecNumber evidence="12">5.6.2.4</ecNumber>
    </alternativeName>
    <alternativeName>
        <fullName evidence="12">DNA 3'-5' helicase PriA</fullName>
    </alternativeName>
</protein>
<dbReference type="GO" id="GO:0043138">
    <property type="term" value="F:3'-5' DNA helicase activity"/>
    <property type="evidence" value="ECO:0007669"/>
    <property type="project" value="UniProtKB-EC"/>
</dbReference>
<dbReference type="GO" id="GO:0006269">
    <property type="term" value="P:DNA replication, synthesis of primer"/>
    <property type="evidence" value="ECO:0007669"/>
    <property type="project" value="UniProtKB-KW"/>
</dbReference>
<dbReference type="HOGENOM" id="CLU_013353_3_1_9"/>
<dbReference type="InterPro" id="IPR001650">
    <property type="entry name" value="Helicase_C-like"/>
</dbReference>
<accession>B0N7J3</accession>
<comment type="function">
    <text evidence="12">Initiates the restart of stalled replication forks, which reloads the replicative helicase on sites other than the origin of replication. Recognizes and binds to abandoned replication forks and remodels them to uncover a helicase loading site. Promotes assembly of the primosome at these replication forks.</text>
</comment>
<evidence type="ECO:0000256" key="6">
    <source>
        <dbReference type="ARBA" id="ARBA00022806"/>
    </source>
</evidence>
<dbReference type="GO" id="GO:0006310">
    <property type="term" value="P:DNA recombination"/>
    <property type="evidence" value="ECO:0007669"/>
    <property type="project" value="InterPro"/>
</dbReference>
<dbReference type="CDD" id="cd18804">
    <property type="entry name" value="SF2_C_priA"/>
    <property type="match status" value="1"/>
</dbReference>
<feature type="binding site" evidence="12">
    <location>
        <position position="451"/>
    </location>
    <ligand>
        <name>Zn(2+)</name>
        <dbReference type="ChEBI" id="CHEBI:29105"/>
        <label>2</label>
    </ligand>
</feature>
<keyword evidence="9 12" id="KW-0238">DNA-binding</keyword>
<dbReference type="InterPro" id="IPR042115">
    <property type="entry name" value="PriA_3primeBD_sf"/>
</dbReference>
<feature type="domain" description="Helicase ATP-binding" evidence="13">
    <location>
        <begin position="214"/>
        <end position="380"/>
    </location>
</feature>
<dbReference type="HAMAP" id="MF_00983">
    <property type="entry name" value="PriA"/>
    <property type="match status" value="1"/>
</dbReference>
<evidence type="ECO:0000313" key="16">
    <source>
        <dbReference type="Proteomes" id="UP000005798"/>
    </source>
</evidence>
<feature type="binding site" evidence="12">
    <location>
        <position position="472"/>
    </location>
    <ligand>
        <name>Zn(2+)</name>
        <dbReference type="ChEBI" id="CHEBI:29105"/>
        <label>2</label>
    </ligand>
</feature>
<sequence>MMMVYIVQVLVEHPTHALDTTFDYLANTEIASGVRVTIAFGYQRIIGYVTGCRYSNSTKEELEAAAGFKYRYISEVIDERPLLNQELQELSLTLAKLTLSPRISCLQAMLPPQLKPSTNKSVGIKYQKVIKVINEDATLKTVKQQEAYQYLKTHPDTPLKAFPYSRGLLDKLIEQRVTVIIEQELYRDPYLDDQKEEHEFSLTVDQQKVVNGIMSKIDTYHTALIHGVTGSGKTEVYLHLSKYVIRNNKTVLMLVPEISLTPMMVNAFKHKFGKEVAILHSKLSAGERYDEYRRILNSEVKIVVGARSAVFAPLEKIGLIILDEEHDPSYKQESKPRYQTTQIARIRGQYHNCPVILGSATPSLESYSRGQKGIYDLYELPKRINQFPLPKIELIDMADEIRNKNYSLFSKAMKEQIQTCLDHDEQVILLLNKRGYATYVRCLDCGEVIKCPHCDVTLTYHKADHKLRCHYCEHQIEMPRLCPHCSSERLKLVGAGTQKVEEQLETIFDGAKVIRYDVDTTKQKDGHQKLLDKFARKEGNILLGTQMIAKGLDFENVTFVGVLNADISLNIPDFRANERTFQLLEQVSGRSGRGQKEGTVMIQTYNPEHFVLQCVKNHDYLRFYQEEMKTRKLAAYPPYVHLVSILIQGKDEEVVNQSAVQIKEYLQKQLDKMAILGPANSLIYRMQDIYRKRIMIKFTNSKQLYPVLEKMSDFYNKKGNKVHVVCDFNPYNQI</sequence>
<comment type="catalytic activity">
    <reaction evidence="12">
        <text>Couples ATP hydrolysis with the unwinding of duplex DNA by translocating in the 3'-5' direction.</text>
        <dbReference type="EC" id="5.6.2.4"/>
    </reaction>
</comment>
<reference evidence="15" key="2">
    <citation type="submission" date="2014-06" db="EMBL/GenBank/DDBJ databases">
        <title>Draft genome sequence of Clostridium ramosum(DSM 1402).</title>
        <authorList>
            <person name="Sudarsanam P."/>
            <person name="Ley R."/>
            <person name="Guruge J."/>
            <person name="Turnbaugh P.J."/>
            <person name="Mahowald M."/>
            <person name="Liep D."/>
            <person name="Gordon J."/>
        </authorList>
    </citation>
    <scope>NUCLEOTIDE SEQUENCE</scope>
    <source>
        <strain evidence="15">DSM 1402</strain>
    </source>
</reference>
<dbReference type="GO" id="GO:0016887">
    <property type="term" value="F:ATP hydrolysis activity"/>
    <property type="evidence" value="ECO:0007669"/>
    <property type="project" value="RHEA"/>
</dbReference>
<evidence type="ECO:0000259" key="13">
    <source>
        <dbReference type="PROSITE" id="PS51192"/>
    </source>
</evidence>
<dbReference type="PROSITE" id="PS51194">
    <property type="entry name" value="HELICASE_CTER"/>
    <property type="match status" value="1"/>
</dbReference>
<name>B0N7J3_9FIRM</name>
<dbReference type="InterPro" id="IPR014001">
    <property type="entry name" value="Helicase_ATP-bd"/>
</dbReference>
<dbReference type="FunFam" id="3.40.50.300:FF:000489">
    <property type="entry name" value="Primosome assembly protein PriA"/>
    <property type="match status" value="1"/>
</dbReference>
<dbReference type="Pfam" id="PF17764">
    <property type="entry name" value="PriA_3primeBD"/>
    <property type="match status" value="1"/>
</dbReference>
<keyword evidence="3 12" id="KW-0479">Metal-binding</keyword>
<evidence type="ECO:0000256" key="3">
    <source>
        <dbReference type="ARBA" id="ARBA00022723"/>
    </source>
</evidence>
<keyword evidence="7 12" id="KW-0862">Zinc</keyword>
<feature type="binding site" evidence="12">
    <location>
        <position position="469"/>
    </location>
    <ligand>
        <name>Zn(2+)</name>
        <dbReference type="ChEBI" id="CHEBI:29105"/>
        <label>2</label>
    </ligand>
</feature>
<evidence type="ECO:0000256" key="4">
    <source>
        <dbReference type="ARBA" id="ARBA00022741"/>
    </source>
</evidence>
<evidence type="ECO:0000313" key="15">
    <source>
        <dbReference type="EMBL" id="EDS17781.1"/>
    </source>
</evidence>
<dbReference type="GO" id="GO:0008270">
    <property type="term" value="F:zinc ion binding"/>
    <property type="evidence" value="ECO:0007669"/>
    <property type="project" value="UniProtKB-UniRule"/>
</dbReference>
<keyword evidence="4 12" id="KW-0547">Nucleotide-binding</keyword>
<comment type="cofactor">
    <cofactor evidence="12">
        <name>Zn(2+)</name>
        <dbReference type="ChEBI" id="CHEBI:29105"/>
    </cofactor>
    <text evidence="12">Binds 2 zinc ions per subunit.</text>
</comment>
<comment type="subunit">
    <text evidence="12">Component of the replication restart primosome.</text>
</comment>
<evidence type="ECO:0000256" key="12">
    <source>
        <dbReference type="HAMAP-Rule" id="MF_00983"/>
    </source>
</evidence>
<evidence type="ECO:0000256" key="8">
    <source>
        <dbReference type="ARBA" id="ARBA00022840"/>
    </source>
</evidence>
<keyword evidence="10 12" id="KW-0413">Isomerase</keyword>
<dbReference type="EC" id="5.6.2.4" evidence="12"/>
<comment type="catalytic activity">
    <reaction evidence="11 12">
        <text>ATP + H2O = ADP + phosphate + H(+)</text>
        <dbReference type="Rhea" id="RHEA:13065"/>
        <dbReference type="ChEBI" id="CHEBI:15377"/>
        <dbReference type="ChEBI" id="CHEBI:15378"/>
        <dbReference type="ChEBI" id="CHEBI:30616"/>
        <dbReference type="ChEBI" id="CHEBI:43474"/>
        <dbReference type="ChEBI" id="CHEBI:456216"/>
        <dbReference type="EC" id="5.6.2.4"/>
    </reaction>
</comment>
<dbReference type="PANTHER" id="PTHR30580">
    <property type="entry name" value="PRIMOSOMAL PROTEIN N"/>
    <property type="match status" value="1"/>
</dbReference>
<keyword evidence="5 12" id="KW-0378">Hydrolase</keyword>
<dbReference type="CDD" id="cd17929">
    <property type="entry name" value="DEXHc_priA"/>
    <property type="match status" value="1"/>
</dbReference>
<dbReference type="SMART" id="SM00490">
    <property type="entry name" value="HELICc"/>
    <property type="match status" value="1"/>
</dbReference>
<proteinExistence type="inferred from homology"/>
<dbReference type="Pfam" id="PF00271">
    <property type="entry name" value="Helicase_C"/>
    <property type="match status" value="1"/>
</dbReference>
<keyword evidence="8 12" id="KW-0067">ATP-binding</keyword>
<dbReference type="InterPro" id="IPR041236">
    <property type="entry name" value="PriA_C"/>
</dbReference>
<keyword evidence="6 12" id="KW-0347">Helicase</keyword>
<dbReference type="EMBL" id="ABFX02000008">
    <property type="protein sequence ID" value="EDS17781.1"/>
    <property type="molecule type" value="Genomic_DNA"/>
</dbReference>
<dbReference type="Pfam" id="PF18074">
    <property type="entry name" value="PriA_C"/>
    <property type="match status" value="1"/>
</dbReference>
<feature type="binding site" evidence="12">
    <location>
        <position position="482"/>
    </location>
    <ligand>
        <name>Zn(2+)</name>
        <dbReference type="ChEBI" id="CHEBI:29105"/>
        <label>1</label>
    </ligand>
</feature>
<feature type="binding site" evidence="12">
    <location>
        <position position="445"/>
    </location>
    <ligand>
        <name>Zn(2+)</name>
        <dbReference type="ChEBI" id="CHEBI:29105"/>
        <label>1</label>
    </ligand>
</feature>
<feature type="binding site" evidence="12">
    <location>
        <position position="442"/>
    </location>
    <ligand>
        <name>Zn(2+)</name>
        <dbReference type="ChEBI" id="CHEBI:29105"/>
        <label>1</label>
    </ligand>
</feature>
<dbReference type="NCBIfam" id="TIGR00595">
    <property type="entry name" value="priA"/>
    <property type="match status" value="1"/>
</dbReference>
<reference evidence="15" key="1">
    <citation type="submission" date="2007-11" db="EMBL/GenBank/DDBJ databases">
        <authorList>
            <person name="Fulton L."/>
            <person name="Clifton S."/>
            <person name="Fulton B."/>
            <person name="Xu J."/>
            <person name="Minx P."/>
            <person name="Pepin K.H."/>
            <person name="Johnson M."/>
            <person name="Thiruvilangam P."/>
            <person name="Bhonagiri V."/>
            <person name="Nash W.E."/>
            <person name="Mardis E.R."/>
            <person name="Wilson R.K."/>
        </authorList>
    </citation>
    <scope>NUCLEOTIDE SEQUENCE [LARGE SCALE GENOMIC DNA]</scope>
    <source>
        <strain evidence="15">DSM 1402</strain>
    </source>
</reference>
<keyword evidence="16" id="KW-1185">Reference proteome</keyword>
<dbReference type="PROSITE" id="PS51192">
    <property type="entry name" value="HELICASE_ATP_BIND_1"/>
    <property type="match status" value="1"/>
</dbReference>
<comment type="caution">
    <text evidence="15">The sequence shown here is derived from an EMBL/GenBank/DDBJ whole genome shotgun (WGS) entry which is preliminary data.</text>
</comment>
<comment type="similarity">
    <text evidence="12">Belongs to the helicase family. PriA subfamily.</text>
</comment>
<evidence type="ECO:0000256" key="1">
    <source>
        <dbReference type="ARBA" id="ARBA00022515"/>
    </source>
</evidence>
<dbReference type="Gene3D" id="3.40.1440.60">
    <property type="entry name" value="PriA, 3(prime) DNA-binding domain"/>
    <property type="match status" value="1"/>
</dbReference>
<gene>
    <name evidence="12 15" type="primary">priA</name>
    <name evidence="15" type="ORF">CLORAM_02576</name>
</gene>
<dbReference type="eggNOG" id="COG1198">
    <property type="taxonomic scope" value="Bacteria"/>
</dbReference>
<organism evidence="15 16">
    <name type="scientific">Thomasclavelia ramosa DSM 1402</name>
    <dbReference type="NCBI Taxonomy" id="445974"/>
    <lineage>
        <taxon>Bacteria</taxon>
        <taxon>Bacillati</taxon>
        <taxon>Bacillota</taxon>
        <taxon>Erysipelotrichia</taxon>
        <taxon>Erysipelotrichales</taxon>
        <taxon>Coprobacillaceae</taxon>
        <taxon>Thomasclavelia</taxon>
    </lineage>
</organism>
<dbReference type="PANTHER" id="PTHR30580:SF0">
    <property type="entry name" value="PRIMOSOMAL PROTEIN N"/>
    <property type="match status" value="1"/>
</dbReference>
<dbReference type="Pfam" id="PF18319">
    <property type="entry name" value="Zn_ribbon_PriA"/>
    <property type="match status" value="1"/>
</dbReference>
<dbReference type="InterPro" id="IPR005259">
    <property type="entry name" value="PriA"/>
</dbReference>